<comment type="caution">
    <text evidence="2">The sequence shown here is derived from an EMBL/GenBank/DDBJ whole genome shotgun (WGS) entry which is preliminary data.</text>
</comment>
<sequence>MSAIQKRNAQIVPREGLRSPPTPLRYRRELIYIYIGSETSLNANVHFNGKSGTARTKLKPARRARSTERAEVADSPRKRKYAPAAERLTG</sequence>
<dbReference type="Proteomes" id="UP000299102">
    <property type="component" value="Unassembled WGS sequence"/>
</dbReference>
<accession>A0A4C1TD00</accession>
<keyword evidence="3" id="KW-1185">Reference proteome</keyword>
<dbReference type="AlphaFoldDB" id="A0A4C1TD00"/>
<evidence type="ECO:0000256" key="1">
    <source>
        <dbReference type="SAM" id="MobiDB-lite"/>
    </source>
</evidence>
<organism evidence="2 3">
    <name type="scientific">Eumeta variegata</name>
    <name type="common">Bagworm moth</name>
    <name type="synonym">Eumeta japonica</name>
    <dbReference type="NCBI Taxonomy" id="151549"/>
    <lineage>
        <taxon>Eukaryota</taxon>
        <taxon>Metazoa</taxon>
        <taxon>Ecdysozoa</taxon>
        <taxon>Arthropoda</taxon>
        <taxon>Hexapoda</taxon>
        <taxon>Insecta</taxon>
        <taxon>Pterygota</taxon>
        <taxon>Neoptera</taxon>
        <taxon>Endopterygota</taxon>
        <taxon>Lepidoptera</taxon>
        <taxon>Glossata</taxon>
        <taxon>Ditrysia</taxon>
        <taxon>Tineoidea</taxon>
        <taxon>Psychidae</taxon>
        <taxon>Oiketicinae</taxon>
        <taxon>Eumeta</taxon>
    </lineage>
</organism>
<proteinExistence type="predicted"/>
<evidence type="ECO:0000313" key="2">
    <source>
        <dbReference type="EMBL" id="GBP12014.1"/>
    </source>
</evidence>
<feature type="compositionally biased region" description="Basic and acidic residues" evidence="1">
    <location>
        <begin position="65"/>
        <end position="76"/>
    </location>
</feature>
<gene>
    <name evidence="2" type="ORF">EVAR_5857_1</name>
</gene>
<feature type="region of interest" description="Disordered" evidence="1">
    <location>
        <begin position="1"/>
        <end position="21"/>
    </location>
</feature>
<protein>
    <submittedName>
        <fullName evidence="2">Uncharacterized protein</fullName>
    </submittedName>
</protein>
<feature type="region of interest" description="Disordered" evidence="1">
    <location>
        <begin position="46"/>
        <end position="90"/>
    </location>
</feature>
<reference evidence="2 3" key="1">
    <citation type="journal article" date="2019" name="Commun. Biol.">
        <title>The bagworm genome reveals a unique fibroin gene that provides high tensile strength.</title>
        <authorList>
            <person name="Kono N."/>
            <person name="Nakamura H."/>
            <person name="Ohtoshi R."/>
            <person name="Tomita M."/>
            <person name="Numata K."/>
            <person name="Arakawa K."/>
        </authorList>
    </citation>
    <scope>NUCLEOTIDE SEQUENCE [LARGE SCALE GENOMIC DNA]</scope>
</reference>
<evidence type="ECO:0000313" key="3">
    <source>
        <dbReference type="Proteomes" id="UP000299102"/>
    </source>
</evidence>
<name>A0A4C1TD00_EUMVA</name>
<dbReference type="EMBL" id="BGZK01000049">
    <property type="protein sequence ID" value="GBP12014.1"/>
    <property type="molecule type" value="Genomic_DNA"/>
</dbReference>